<evidence type="ECO:0000313" key="3">
    <source>
        <dbReference type="EMBL" id="RPA82104.1"/>
    </source>
</evidence>
<dbReference type="Pfam" id="PF13521">
    <property type="entry name" value="AAA_28"/>
    <property type="match status" value="1"/>
</dbReference>
<dbReference type="EMBL" id="ML119674">
    <property type="protein sequence ID" value="RPA82104.1"/>
    <property type="molecule type" value="Genomic_DNA"/>
</dbReference>
<dbReference type="Gene3D" id="3.40.50.300">
    <property type="entry name" value="P-loop containing nucleotide triphosphate hydrolases"/>
    <property type="match status" value="1"/>
</dbReference>
<accession>A0A3N4IKF2</accession>
<reference evidence="3 4" key="1">
    <citation type="journal article" date="2018" name="Nat. Ecol. Evol.">
        <title>Pezizomycetes genomes reveal the molecular basis of ectomycorrhizal truffle lifestyle.</title>
        <authorList>
            <person name="Murat C."/>
            <person name="Payen T."/>
            <person name="Noel B."/>
            <person name="Kuo A."/>
            <person name="Morin E."/>
            <person name="Chen J."/>
            <person name="Kohler A."/>
            <person name="Krizsan K."/>
            <person name="Balestrini R."/>
            <person name="Da Silva C."/>
            <person name="Montanini B."/>
            <person name="Hainaut M."/>
            <person name="Levati E."/>
            <person name="Barry K.W."/>
            <person name="Belfiori B."/>
            <person name="Cichocki N."/>
            <person name="Clum A."/>
            <person name="Dockter R.B."/>
            <person name="Fauchery L."/>
            <person name="Guy J."/>
            <person name="Iotti M."/>
            <person name="Le Tacon F."/>
            <person name="Lindquist E.A."/>
            <person name="Lipzen A."/>
            <person name="Malagnac F."/>
            <person name="Mello A."/>
            <person name="Molinier V."/>
            <person name="Miyauchi S."/>
            <person name="Poulain J."/>
            <person name="Riccioni C."/>
            <person name="Rubini A."/>
            <person name="Sitrit Y."/>
            <person name="Splivallo R."/>
            <person name="Traeger S."/>
            <person name="Wang M."/>
            <person name="Zifcakova L."/>
            <person name="Wipf D."/>
            <person name="Zambonelli A."/>
            <person name="Paolocci F."/>
            <person name="Nowrousian M."/>
            <person name="Ottonello S."/>
            <person name="Baldrian P."/>
            <person name="Spatafora J.W."/>
            <person name="Henrissat B."/>
            <person name="Nagy L.G."/>
            <person name="Aury J.M."/>
            <person name="Wincker P."/>
            <person name="Grigoriev I.V."/>
            <person name="Bonfante P."/>
            <person name="Martin F.M."/>
        </authorList>
    </citation>
    <scope>NUCLEOTIDE SEQUENCE [LARGE SCALE GENOMIC DNA]</scope>
    <source>
        <strain evidence="3 4">RN42</strain>
    </source>
</reference>
<feature type="region of interest" description="Disordered" evidence="1">
    <location>
        <begin position="51"/>
        <end position="76"/>
    </location>
</feature>
<organism evidence="3 4">
    <name type="scientific">Ascobolus immersus RN42</name>
    <dbReference type="NCBI Taxonomy" id="1160509"/>
    <lineage>
        <taxon>Eukaryota</taxon>
        <taxon>Fungi</taxon>
        <taxon>Dikarya</taxon>
        <taxon>Ascomycota</taxon>
        <taxon>Pezizomycotina</taxon>
        <taxon>Pezizomycetes</taxon>
        <taxon>Pezizales</taxon>
        <taxon>Ascobolaceae</taxon>
        <taxon>Ascobolus</taxon>
    </lineage>
</organism>
<proteinExistence type="predicted"/>
<name>A0A3N4IKF2_ASCIM</name>
<sequence length="255" mass="28550">MSDFDSKQMSESSKPIHRRNVYIIGAQCTGKTTLAKALLERLQQLSSEAFLPDSSAPEPIPRSQHDDTPPPLYTPDLASPEPLLITELARQIIRDNPIATSDIRDSPALSLQLQTSILKAQHAIEAYLHHSSQPKWYLSDRSGLDPLIYTSLLIPPPAYVNLLASSEWDECKEYMREGLVIVCESGVSWLVDDGVRLMPVDAEEWKALHDQFVKVLGEEGIPHTVLPKEVVALEERVDFVLNCLREDRTGETGRD</sequence>
<keyword evidence="4" id="KW-1185">Reference proteome</keyword>
<dbReference type="Proteomes" id="UP000275078">
    <property type="component" value="Unassembled WGS sequence"/>
</dbReference>
<feature type="domain" description="NadR/Ttd14 AAA" evidence="2">
    <location>
        <begin position="83"/>
        <end position="230"/>
    </location>
</feature>
<gene>
    <name evidence="3" type="ORF">BJ508DRAFT_414357</name>
</gene>
<evidence type="ECO:0000259" key="2">
    <source>
        <dbReference type="Pfam" id="PF13521"/>
    </source>
</evidence>
<dbReference type="InterPro" id="IPR027417">
    <property type="entry name" value="P-loop_NTPase"/>
</dbReference>
<protein>
    <recommendedName>
        <fullName evidence="2">NadR/Ttd14 AAA domain-containing protein</fullName>
    </recommendedName>
</protein>
<dbReference type="OrthoDB" id="6118920at2759"/>
<evidence type="ECO:0000313" key="4">
    <source>
        <dbReference type="Proteomes" id="UP000275078"/>
    </source>
</evidence>
<dbReference type="AlphaFoldDB" id="A0A3N4IKF2"/>
<dbReference type="InterPro" id="IPR038727">
    <property type="entry name" value="NadR/Ttd14_AAA_dom"/>
</dbReference>
<dbReference type="SUPFAM" id="SSF52540">
    <property type="entry name" value="P-loop containing nucleoside triphosphate hydrolases"/>
    <property type="match status" value="1"/>
</dbReference>
<evidence type="ECO:0000256" key="1">
    <source>
        <dbReference type="SAM" id="MobiDB-lite"/>
    </source>
</evidence>